<evidence type="ECO:0000313" key="2">
    <source>
        <dbReference type="Proteomes" id="UP000008315"/>
    </source>
</evidence>
<dbReference type="HOGENOM" id="CLU_3081645_0_0_6"/>
<proteinExistence type="predicted"/>
<gene>
    <name evidence="1" type="ordered locus">MEALZ_1200</name>
</gene>
<reference evidence="2" key="1">
    <citation type="journal article" date="2012" name="J. Bacteriol.">
        <title>Genome sequence of the haloalkaliphilic methanotrophic bacterium Methylomicrobium alcaliphilum 20Z.</title>
        <authorList>
            <person name="Vuilleumier S."/>
            <person name="Khmelenina V.N."/>
            <person name="Bringel F."/>
            <person name="Reshetnikov A.S."/>
            <person name="Lajus A."/>
            <person name="Mangenot S."/>
            <person name="Rouy Z."/>
            <person name="Op den Camp H.J."/>
            <person name="Jetten M.S."/>
            <person name="Dispirito A.A."/>
            <person name="Dunfield P."/>
            <person name="Klotz M.G."/>
            <person name="Semrau J.D."/>
            <person name="Stein L.Y."/>
            <person name="Barbe V."/>
            <person name="Medigue C."/>
            <person name="Trotsenko Y.A."/>
            <person name="Kalyuzhnaya M.G."/>
        </authorList>
    </citation>
    <scope>NUCLEOTIDE SEQUENCE [LARGE SCALE GENOMIC DNA]</scope>
    <source>
        <strain evidence="2">DSM 19304 / NCIMB 14124 / VKM B-2133 / 20Z</strain>
    </source>
</reference>
<accession>G4SUR3</accession>
<sequence length="52" mass="5640">MGSGLIDICYYFGQSLGLIAVAVQPLVMSRILSVARNSKDECFLTGPQEHLP</sequence>
<dbReference type="EMBL" id="FO082060">
    <property type="protein sequence ID" value="CCE22890.1"/>
    <property type="molecule type" value="Genomic_DNA"/>
</dbReference>
<dbReference type="KEGG" id="mah:MEALZ_1200"/>
<protein>
    <submittedName>
        <fullName evidence="1">Uncharacterized protein</fullName>
    </submittedName>
</protein>
<organism evidence="1 2">
    <name type="scientific">Methylotuvimicrobium alcaliphilum (strain DSM 19304 / NCIMB 14124 / VKM B-2133 / 20Z)</name>
    <name type="common">Methylomicrobium alcaliphilum</name>
    <dbReference type="NCBI Taxonomy" id="1091494"/>
    <lineage>
        <taxon>Bacteria</taxon>
        <taxon>Pseudomonadati</taxon>
        <taxon>Pseudomonadota</taxon>
        <taxon>Gammaproteobacteria</taxon>
        <taxon>Methylococcales</taxon>
        <taxon>Methylococcaceae</taxon>
        <taxon>Methylotuvimicrobium</taxon>
    </lineage>
</organism>
<evidence type="ECO:0000313" key="1">
    <source>
        <dbReference type="EMBL" id="CCE22890.1"/>
    </source>
</evidence>
<dbReference type="STRING" id="1091494.MEALZ_1200"/>
<keyword evidence="2" id="KW-1185">Reference proteome</keyword>
<name>G4SUR3_META2</name>
<dbReference type="Proteomes" id="UP000008315">
    <property type="component" value="Chromosome"/>
</dbReference>
<dbReference type="AlphaFoldDB" id="G4SUR3"/>